<accession>W6TDW9</accession>
<evidence type="ECO:0000313" key="7">
    <source>
        <dbReference type="EMBL" id="ETZ06799.1"/>
    </source>
</evidence>
<dbReference type="InterPro" id="IPR034704">
    <property type="entry name" value="Ribosomal_bL28/bL31-like_sf"/>
</dbReference>
<keyword evidence="8" id="KW-1185">Reference proteome</keyword>
<proteinExistence type="inferred from homology"/>
<dbReference type="OrthoDB" id="9803251at2"/>
<dbReference type="GO" id="GO:0005840">
    <property type="term" value="C:ribosome"/>
    <property type="evidence" value="ECO:0007669"/>
    <property type="project" value="UniProtKB-KW"/>
</dbReference>
<dbReference type="InterPro" id="IPR042105">
    <property type="entry name" value="Ribosomal_bL31_sf"/>
</dbReference>
<dbReference type="InterPro" id="IPR002150">
    <property type="entry name" value="Ribosomal_bL31"/>
</dbReference>
<dbReference type="Proteomes" id="UP000019112">
    <property type="component" value="Unassembled WGS sequence"/>
</dbReference>
<reference evidence="7 8" key="1">
    <citation type="journal article" date="2014" name="FEMS Microbiol. Lett.">
        <title>Draft genome sequences of three Holospora species (Holospora obtusa, Holospora undulata, and Holospora elegans), endonuclear symbiotic bacteria of the ciliate Paramecium caudatum.</title>
        <authorList>
            <person name="Dohra H."/>
            <person name="Tanaka K."/>
            <person name="Suzuki T."/>
            <person name="Fujishima M."/>
            <person name="Suzuki H."/>
        </authorList>
    </citation>
    <scope>NUCLEOTIDE SEQUENCE [LARGE SCALE GENOMIC DNA]</scope>
    <source>
        <strain evidence="7 8">F1</strain>
    </source>
</reference>
<comment type="subunit">
    <text evidence="3">Part of the 50S ribosomal subunit.</text>
</comment>
<gene>
    <name evidence="7" type="ORF">P618_201091</name>
</gene>
<dbReference type="SUPFAM" id="SSF143800">
    <property type="entry name" value="L28p-like"/>
    <property type="match status" value="1"/>
</dbReference>
<dbReference type="GO" id="GO:0003735">
    <property type="term" value="F:structural constituent of ribosome"/>
    <property type="evidence" value="ECO:0007669"/>
    <property type="project" value="InterPro"/>
</dbReference>
<keyword evidence="4 6" id="KW-0689">Ribosomal protein</keyword>
<name>W6TDW9_HOLOB</name>
<dbReference type="STRING" id="1399147.P618_201091"/>
<keyword evidence="5 6" id="KW-0687">Ribonucleoprotein</keyword>
<dbReference type="GO" id="GO:0006412">
    <property type="term" value="P:translation"/>
    <property type="evidence" value="ECO:0007669"/>
    <property type="project" value="InterPro"/>
</dbReference>
<evidence type="ECO:0000256" key="2">
    <source>
        <dbReference type="ARBA" id="ARBA00009296"/>
    </source>
</evidence>
<organism evidence="7 8">
    <name type="scientific">Holospora obtusa F1</name>
    <dbReference type="NCBI Taxonomy" id="1399147"/>
    <lineage>
        <taxon>Bacteria</taxon>
        <taxon>Pseudomonadati</taxon>
        <taxon>Pseudomonadota</taxon>
        <taxon>Alphaproteobacteria</taxon>
        <taxon>Holosporales</taxon>
        <taxon>Holosporaceae</taxon>
        <taxon>Holospora</taxon>
    </lineage>
</organism>
<comment type="caution">
    <text evidence="7">The sequence shown here is derived from an EMBL/GenBank/DDBJ whole genome shotgun (WGS) entry which is preliminary data.</text>
</comment>
<sequence length="78" mass="8703">MKKNIHPTYHKIKVIMTNGESFEVGSTYGKPGSELVLDIDPSCHPAWTGAHRMAPKGRGVEFENRFKGLSNFKVTKSL</sequence>
<dbReference type="PRINTS" id="PR01249">
    <property type="entry name" value="RIBOSOMALL31"/>
</dbReference>
<dbReference type="EMBL" id="AWTR02000085">
    <property type="protein sequence ID" value="ETZ06799.1"/>
    <property type="molecule type" value="Genomic_DNA"/>
</dbReference>
<comment type="function">
    <text evidence="1">Binds the 23S rRNA.</text>
</comment>
<evidence type="ECO:0000313" key="8">
    <source>
        <dbReference type="Proteomes" id="UP000019112"/>
    </source>
</evidence>
<evidence type="ECO:0000256" key="3">
    <source>
        <dbReference type="ARBA" id="ARBA00011838"/>
    </source>
</evidence>
<dbReference type="eggNOG" id="COG0254">
    <property type="taxonomic scope" value="Bacteria"/>
</dbReference>
<dbReference type="Gene3D" id="4.10.830.30">
    <property type="entry name" value="Ribosomal protein L31"/>
    <property type="match status" value="1"/>
</dbReference>
<dbReference type="AlphaFoldDB" id="W6TDW9"/>
<evidence type="ECO:0000256" key="5">
    <source>
        <dbReference type="ARBA" id="ARBA00023274"/>
    </source>
</evidence>
<evidence type="ECO:0000256" key="6">
    <source>
        <dbReference type="RuleBase" id="RU000564"/>
    </source>
</evidence>
<dbReference type="GO" id="GO:1990904">
    <property type="term" value="C:ribonucleoprotein complex"/>
    <property type="evidence" value="ECO:0007669"/>
    <property type="project" value="UniProtKB-KW"/>
</dbReference>
<dbReference type="NCBIfam" id="TIGR00105">
    <property type="entry name" value="L31"/>
    <property type="match status" value="1"/>
</dbReference>
<evidence type="ECO:0000256" key="1">
    <source>
        <dbReference type="ARBA" id="ARBA00003795"/>
    </source>
</evidence>
<protein>
    <recommendedName>
        <fullName evidence="6">50S ribosomal protein L31</fullName>
    </recommendedName>
</protein>
<comment type="similarity">
    <text evidence="2">Belongs to the bacterial ribosomal protein bL31 family. Type A subfamily.</text>
</comment>
<evidence type="ECO:0000256" key="4">
    <source>
        <dbReference type="ARBA" id="ARBA00022980"/>
    </source>
</evidence>
<dbReference type="RefSeq" id="WP_021826829.1">
    <property type="nucleotide sequence ID" value="NZ_AWTR02000085.1"/>
</dbReference>
<dbReference type="NCBIfam" id="NF001809">
    <property type="entry name" value="PRK00528.1"/>
    <property type="match status" value="1"/>
</dbReference>
<dbReference type="Pfam" id="PF01197">
    <property type="entry name" value="Ribosomal_L31"/>
    <property type="match status" value="1"/>
</dbReference>